<keyword evidence="2" id="KW-1185">Reference proteome</keyword>
<comment type="caution">
    <text evidence="1">The sequence shown here is derived from an EMBL/GenBank/DDBJ whole genome shotgun (WGS) entry which is preliminary data.</text>
</comment>
<organism evidence="1 2">
    <name type="scientific">Phytophthora palmivora</name>
    <dbReference type="NCBI Taxonomy" id="4796"/>
    <lineage>
        <taxon>Eukaryota</taxon>
        <taxon>Sar</taxon>
        <taxon>Stramenopiles</taxon>
        <taxon>Oomycota</taxon>
        <taxon>Peronosporomycetes</taxon>
        <taxon>Peronosporales</taxon>
        <taxon>Peronosporaceae</taxon>
        <taxon>Phytophthora</taxon>
    </lineage>
</organism>
<evidence type="ECO:0000313" key="2">
    <source>
        <dbReference type="Proteomes" id="UP000237271"/>
    </source>
</evidence>
<dbReference type="Proteomes" id="UP000237271">
    <property type="component" value="Unassembled WGS sequence"/>
</dbReference>
<evidence type="ECO:0000313" key="1">
    <source>
        <dbReference type="EMBL" id="POM60451.1"/>
    </source>
</evidence>
<sequence>MVMNKGLAWYTRVSRAWDSADRQGNAEFYNIVAFLKLFLDTSFVLDSKAENDKDQVLNTG</sequence>
<gene>
    <name evidence="1" type="ORF">PHPALM_30697</name>
</gene>
<proteinExistence type="predicted"/>
<accession>A0A2P4X4H3</accession>
<protein>
    <submittedName>
        <fullName evidence="1">Uncharacterized protein</fullName>
    </submittedName>
</protein>
<dbReference type="AlphaFoldDB" id="A0A2P4X4H3"/>
<reference evidence="1 2" key="1">
    <citation type="journal article" date="2017" name="Genome Biol. Evol.">
        <title>Phytophthora megakarya and P. palmivora, closely related causal agents of cacao black pod rot, underwent increases in genome sizes and gene numbers by different mechanisms.</title>
        <authorList>
            <person name="Ali S.S."/>
            <person name="Shao J."/>
            <person name="Lary D.J."/>
            <person name="Kronmiller B."/>
            <person name="Shen D."/>
            <person name="Strem M.D."/>
            <person name="Amoako-Attah I."/>
            <person name="Akrofi A.Y."/>
            <person name="Begoude B.A."/>
            <person name="Ten Hoopen G.M."/>
            <person name="Coulibaly K."/>
            <person name="Kebe B.I."/>
            <person name="Melnick R.L."/>
            <person name="Guiltinan M.J."/>
            <person name="Tyler B.M."/>
            <person name="Meinhardt L.W."/>
            <person name="Bailey B.A."/>
        </authorList>
    </citation>
    <scope>NUCLEOTIDE SEQUENCE [LARGE SCALE GENOMIC DNA]</scope>
    <source>
        <strain evidence="2">sbr112.9</strain>
    </source>
</reference>
<name>A0A2P4X4H3_9STRA</name>
<dbReference type="OrthoDB" id="125506at2759"/>
<dbReference type="EMBL" id="NCKW01016867">
    <property type="protein sequence ID" value="POM60451.1"/>
    <property type="molecule type" value="Genomic_DNA"/>
</dbReference>